<keyword evidence="7" id="KW-0406">Ion transport</keyword>
<dbReference type="Pfam" id="PF00593">
    <property type="entry name" value="TonB_dep_Rec_b-barrel"/>
    <property type="match status" value="1"/>
</dbReference>
<dbReference type="EMBL" id="AKGD01000002">
    <property type="protein sequence ID" value="EIT69517.1"/>
    <property type="molecule type" value="Genomic_DNA"/>
</dbReference>
<dbReference type="InterPro" id="IPR000531">
    <property type="entry name" value="Beta-barrel_TonB"/>
</dbReference>
<evidence type="ECO:0000256" key="7">
    <source>
        <dbReference type="ARBA" id="ARBA00023065"/>
    </source>
</evidence>
<name>I7ZCY7_9GAMM</name>
<sequence>MGVTMAKRTAEAKVKLAGERPLAAITRRSAMRLALLAGLMSAHDVTAQEAPAEPPLATIPVDPSATEAQAPMASSDEPAQIAEIVVTAQKRQQSLQDVPVSVTALGGDFIKETGAADLADASLYIPNVRVDADDLGSPQLFIRGFGTNAFNPSFESSVGFVQDEIYYGRPGYFTESMFDVERVEVLRGPQGTLFGKNTIAGVFNVTTKNPSDVFTSDGRYQYGSNNSHRVEAGAGGMLNDWFGMRVSGLYRSEDGQLYNSFLDRDEEKLEQKAARGKLRFLLSDSVTTDVLIQGSETKAPFWPYQLYKLDADTRTYLSGFDPNIEDNPKDFQTEFNTPGFIEKGSETLGVRTQWDIGELGGLRNAQSVLMLAGSRFYIDQLNELDVSPADIASLDNHEDHKQFSAELRFSADADSLFGLGQKVEFVGGVFWYDSNYVLDASIQAGKDIASYLLTQDFFQLAGIAPGSVPGLQLPGLPILGSIIGPLLGPDYYQFDYEQDVSSYAAFGQMTWYLTDHWAITPGIRINRESKTVDASGTQHCPRRADTACIMAALLGANDYPSADQRRPLKRSETDVSPKIVLQYFGDNGINLFTSYTRGYKSGGFNALSYTGEDLEFKPEKAQTYELGAKTTFFDRTLRFNATLYHTRFEDLQVLALQGVITNVSNAAVATSKGLEADFMWITPFTPLRIMGSFGLLDASYDRYPEAPAPVRNPQTGALQLGATQDLGGRRIAFAPRQTATLTPTLDFPLFFGLGGQLAGDVIYQGDQYTDVDLDPNTHVPAYTLYNARLIVSNAEQTWSLAVGGTNLADKRVLNQVADASFFPGTYFAQQAAGRQLFAALSLRF</sequence>
<comment type="subcellular location">
    <subcellularLocation>
        <location evidence="1 11">Cell outer membrane</location>
        <topology evidence="1 11">Multi-pass membrane protein</topology>
    </subcellularLocation>
</comment>
<keyword evidence="6" id="KW-0408">Iron</keyword>
<dbReference type="PANTHER" id="PTHR32552:SF81">
    <property type="entry name" value="TONB-DEPENDENT OUTER MEMBRANE RECEPTOR"/>
    <property type="match status" value="1"/>
</dbReference>
<evidence type="ECO:0000256" key="12">
    <source>
        <dbReference type="RuleBase" id="RU003357"/>
    </source>
</evidence>
<dbReference type="InterPro" id="IPR039426">
    <property type="entry name" value="TonB-dep_rcpt-like"/>
</dbReference>
<keyword evidence="4" id="KW-0410">Iron transport</keyword>
<protein>
    <recommendedName>
        <fullName evidence="17">TonB-dependent receptor</fullName>
    </recommendedName>
</protein>
<dbReference type="GO" id="GO:0009279">
    <property type="term" value="C:cell outer membrane"/>
    <property type="evidence" value="ECO:0007669"/>
    <property type="project" value="UniProtKB-SubCell"/>
</dbReference>
<evidence type="ECO:0000313" key="16">
    <source>
        <dbReference type="Proteomes" id="UP000003704"/>
    </source>
</evidence>
<evidence type="ECO:0000256" key="4">
    <source>
        <dbReference type="ARBA" id="ARBA00022496"/>
    </source>
</evidence>
<keyword evidence="3 11" id="KW-1134">Transmembrane beta strand</keyword>
<evidence type="ECO:0000256" key="2">
    <source>
        <dbReference type="ARBA" id="ARBA00022448"/>
    </source>
</evidence>
<feature type="domain" description="TonB-dependent receptor-like beta-barrel" evidence="13">
    <location>
        <begin position="395"/>
        <end position="807"/>
    </location>
</feature>
<keyword evidence="8 12" id="KW-0798">TonB box</keyword>
<evidence type="ECO:0000256" key="3">
    <source>
        <dbReference type="ARBA" id="ARBA00022452"/>
    </source>
</evidence>
<dbReference type="SUPFAM" id="SSF56935">
    <property type="entry name" value="Porins"/>
    <property type="match status" value="1"/>
</dbReference>
<evidence type="ECO:0000256" key="1">
    <source>
        <dbReference type="ARBA" id="ARBA00004571"/>
    </source>
</evidence>
<dbReference type="Pfam" id="PF07715">
    <property type="entry name" value="Plug"/>
    <property type="match status" value="1"/>
</dbReference>
<organism evidence="15 16">
    <name type="scientific">Hydrocarboniphaga effusa AP103</name>
    <dbReference type="NCBI Taxonomy" id="1172194"/>
    <lineage>
        <taxon>Bacteria</taxon>
        <taxon>Pseudomonadati</taxon>
        <taxon>Pseudomonadota</taxon>
        <taxon>Gammaproteobacteria</taxon>
        <taxon>Nevskiales</taxon>
        <taxon>Nevskiaceae</taxon>
        <taxon>Hydrocarboniphaga</taxon>
    </lineage>
</organism>
<evidence type="ECO:0000256" key="10">
    <source>
        <dbReference type="ARBA" id="ARBA00023237"/>
    </source>
</evidence>
<dbReference type="InterPro" id="IPR036942">
    <property type="entry name" value="Beta-barrel_TonB_sf"/>
</dbReference>
<dbReference type="InterPro" id="IPR012910">
    <property type="entry name" value="Plug_dom"/>
</dbReference>
<reference evidence="15 16" key="1">
    <citation type="journal article" date="2012" name="J. Bacteriol.">
        <title>Genome Sequence of n-Alkane-Degrading Hydrocarboniphaga effusa Strain AP103T (ATCC BAA-332T).</title>
        <authorList>
            <person name="Chang H.K."/>
            <person name="Zylstra G.J."/>
            <person name="Chae J.C."/>
        </authorList>
    </citation>
    <scope>NUCLEOTIDE SEQUENCE [LARGE SCALE GENOMIC DNA]</scope>
    <source>
        <strain evidence="15 16">AP103</strain>
    </source>
</reference>
<dbReference type="AlphaFoldDB" id="I7ZCY7"/>
<dbReference type="PATRIC" id="fig|1172194.4.peg.3002"/>
<dbReference type="Proteomes" id="UP000003704">
    <property type="component" value="Unassembled WGS sequence"/>
</dbReference>
<evidence type="ECO:0000256" key="8">
    <source>
        <dbReference type="ARBA" id="ARBA00023077"/>
    </source>
</evidence>
<keyword evidence="2 11" id="KW-0813">Transport</keyword>
<gene>
    <name evidence="15" type="ORF">WQQ_30990</name>
</gene>
<evidence type="ECO:0000259" key="13">
    <source>
        <dbReference type="Pfam" id="PF00593"/>
    </source>
</evidence>
<evidence type="ECO:0000259" key="14">
    <source>
        <dbReference type="Pfam" id="PF07715"/>
    </source>
</evidence>
<dbReference type="STRING" id="1172194.WQQ_30990"/>
<evidence type="ECO:0000313" key="15">
    <source>
        <dbReference type="EMBL" id="EIT69517.1"/>
    </source>
</evidence>
<evidence type="ECO:0000256" key="6">
    <source>
        <dbReference type="ARBA" id="ARBA00023004"/>
    </source>
</evidence>
<keyword evidence="5 11" id="KW-0812">Transmembrane</keyword>
<keyword evidence="16" id="KW-1185">Reference proteome</keyword>
<accession>I7ZCY7</accession>
<evidence type="ECO:0000256" key="9">
    <source>
        <dbReference type="ARBA" id="ARBA00023136"/>
    </source>
</evidence>
<dbReference type="GO" id="GO:0006826">
    <property type="term" value="P:iron ion transport"/>
    <property type="evidence" value="ECO:0007669"/>
    <property type="project" value="UniProtKB-KW"/>
</dbReference>
<dbReference type="Gene3D" id="2.40.170.20">
    <property type="entry name" value="TonB-dependent receptor, beta-barrel domain"/>
    <property type="match status" value="2"/>
</dbReference>
<evidence type="ECO:0000256" key="11">
    <source>
        <dbReference type="PROSITE-ProRule" id="PRU01360"/>
    </source>
</evidence>
<evidence type="ECO:0000256" key="5">
    <source>
        <dbReference type="ARBA" id="ARBA00022692"/>
    </source>
</evidence>
<comment type="caution">
    <text evidence="15">The sequence shown here is derived from an EMBL/GenBank/DDBJ whole genome shotgun (WGS) entry which is preliminary data.</text>
</comment>
<comment type="similarity">
    <text evidence="11 12">Belongs to the TonB-dependent receptor family.</text>
</comment>
<evidence type="ECO:0008006" key="17">
    <source>
        <dbReference type="Google" id="ProtNLM"/>
    </source>
</evidence>
<feature type="domain" description="TonB-dependent receptor plug" evidence="14">
    <location>
        <begin position="95"/>
        <end position="202"/>
    </location>
</feature>
<dbReference type="PANTHER" id="PTHR32552">
    <property type="entry name" value="FERRICHROME IRON RECEPTOR-RELATED"/>
    <property type="match status" value="1"/>
</dbReference>
<keyword evidence="10 11" id="KW-0998">Cell outer membrane</keyword>
<keyword evidence="9 11" id="KW-0472">Membrane</keyword>
<proteinExistence type="inferred from homology"/>
<dbReference type="PROSITE" id="PS52016">
    <property type="entry name" value="TONB_DEPENDENT_REC_3"/>
    <property type="match status" value="1"/>
</dbReference>